<dbReference type="PROSITE" id="PS51318">
    <property type="entry name" value="TAT"/>
    <property type="match status" value="1"/>
</dbReference>
<keyword evidence="2" id="KW-1185">Reference proteome</keyword>
<evidence type="ECO:0000313" key="1">
    <source>
        <dbReference type="EMBL" id="MEV4284811.1"/>
    </source>
</evidence>
<proteinExistence type="predicted"/>
<sequence length="134" mass="14333">MTTRSRRRGTMRRSMISAALGVLLAGTVAAIGAPPAAAGGNGWMWIGSNTDPAGTRRVSVQQNTGVSGTYHIDIWYWATGARYGGTGDYSYSGGTREFLKGRVSEVAGKRLCAQLWYHKPGGGYESHGLPCQDY</sequence>
<accession>A0ABV3GX29</accession>
<dbReference type="InterPro" id="IPR006311">
    <property type="entry name" value="TAT_signal"/>
</dbReference>
<reference evidence="1 2" key="1">
    <citation type="submission" date="2024-06" db="EMBL/GenBank/DDBJ databases">
        <title>The Natural Products Discovery Center: Release of the First 8490 Sequenced Strains for Exploring Actinobacteria Biosynthetic Diversity.</title>
        <authorList>
            <person name="Kalkreuter E."/>
            <person name="Kautsar S.A."/>
            <person name="Yang D."/>
            <person name="Bader C.D."/>
            <person name="Teijaro C.N."/>
            <person name="Fluegel L."/>
            <person name="Davis C.M."/>
            <person name="Simpson J.R."/>
            <person name="Lauterbach L."/>
            <person name="Steele A.D."/>
            <person name="Gui C."/>
            <person name="Meng S."/>
            <person name="Li G."/>
            <person name="Viehrig K."/>
            <person name="Ye F."/>
            <person name="Su P."/>
            <person name="Kiefer A.F."/>
            <person name="Nichols A."/>
            <person name="Cepeda A.J."/>
            <person name="Yan W."/>
            <person name="Fan B."/>
            <person name="Jiang Y."/>
            <person name="Adhikari A."/>
            <person name="Zheng C.-J."/>
            <person name="Schuster L."/>
            <person name="Cowan T.M."/>
            <person name="Smanski M.J."/>
            <person name="Chevrette M.G."/>
            <person name="De Carvalho L.P.S."/>
            <person name="Shen B."/>
        </authorList>
    </citation>
    <scope>NUCLEOTIDE SEQUENCE [LARGE SCALE GENOMIC DNA]</scope>
    <source>
        <strain evidence="1 2">NPDC049574</strain>
    </source>
</reference>
<protein>
    <recommendedName>
        <fullName evidence="3">Secreted protein</fullName>
    </recommendedName>
</protein>
<name>A0ABV3GX29_9ACTN</name>
<comment type="caution">
    <text evidence="1">The sequence shown here is derived from an EMBL/GenBank/DDBJ whole genome shotgun (WGS) entry which is preliminary data.</text>
</comment>
<gene>
    <name evidence="1" type="ORF">AB0K40_04850</name>
</gene>
<dbReference type="EMBL" id="JBFARM010000002">
    <property type="protein sequence ID" value="MEV4284811.1"/>
    <property type="molecule type" value="Genomic_DNA"/>
</dbReference>
<dbReference type="RefSeq" id="WP_344205633.1">
    <property type="nucleotide sequence ID" value="NZ_BAAAMV010000002.1"/>
</dbReference>
<evidence type="ECO:0000313" key="2">
    <source>
        <dbReference type="Proteomes" id="UP001552427"/>
    </source>
</evidence>
<evidence type="ECO:0008006" key="3">
    <source>
        <dbReference type="Google" id="ProtNLM"/>
    </source>
</evidence>
<organism evidence="1 2">
    <name type="scientific">Nonomuraea bangladeshensis</name>
    <dbReference type="NCBI Taxonomy" id="404385"/>
    <lineage>
        <taxon>Bacteria</taxon>
        <taxon>Bacillati</taxon>
        <taxon>Actinomycetota</taxon>
        <taxon>Actinomycetes</taxon>
        <taxon>Streptosporangiales</taxon>
        <taxon>Streptosporangiaceae</taxon>
        <taxon>Nonomuraea</taxon>
    </lineage>
</organism>
<dbReference type="Proteomes" id="UP001552427">
    <property type="component" value="Unassembled WGS sequence"/>
</dbReference>